<gene>
    <name evidence="4" type="ORF">ABWT76_000484</name>
</gene>
<dbReference type="EMBL" id="CP159837">
    <property type="protein sequence ID" value="XCM37699.1"/>
    <property type="molecule type" value="Genomic_DNA"/>
</dbReference>
<dbReference type="SUPFAM" id="SSF103481">
    <property type="entry name" value="Multidrug resistance efflux transporter EmrE"/>
    <property type="match status" value="2"/>
</dbReference>
<keyword evidence="2" id="KW-0812">Transmembrane</keyword>
<evidence type="ECO:0000256" key="1">
    <source>
        <dbReference type="ARBA" id="ARBA00007362"/>
    </source>
</evidence>
<evidence type="ECO:0000256" key="2">
    <source>
        <dbReference type="SAM" id="Phobius"/>
    </source>
</evidence>
<name>A0AAU8JGP7_9CYAN</name>
<reference evidence="4" key="1">
    <citation type="submission" date="2024-07" db="EMBL/GenBank/DDBJ databases">
        <authorList>
            <person name="Kim Y.J."/>
            <person name="Jeong J.Y."/>
        </authorList>
    </citation>
    <scope>NUCLEOTIDE SEQUENCE</scope>
    <source>
        <strain evidence="4">GIHE-MW2</strain>
    </source>
</reference>
<dbReference type="PANTHER" id="PTHR22911:SF76">
    <property type="entry name" value="EAMA DOMAIN-CONTAINING PROTEIN"/>
    <property type="match status" value="1"/>
</dbReference>
<keyword evidence="2" id="KW-0472">Membrane</keyword>
<feature type="transmembrane region" description="Helical" evidence="2">
    <location>
        <begin position="187"/>
        <end position="204"/>
    </location>
</feature>
<dbReference type="GO" id="GO:0016020">
    <property type="term" value="C:membrane"/>
    <property type="evidence" value="ECO:0007669"/>
    <property type="project" value="InterPro"/>
</dbReference>
<feature type="transmembrane region" description="Helical" evidence="2">
    <location>
        <begin position="302"/>
        <end position="320"/>
    </location>
</feature>
<evidence type="ECO:0000313" key="4">
    <source>
        <dbReference type="EMBL" id="XCM37699.1"/>
    </source>
</evidence>
<feature type="transmembrane region" description="Helical" evidence="2">
    <location>
        <begin position="99"/>
        <end position="122"/>
    </location>
</feature>
<accession>A0AAU8JGP7</accession>
<dbReference type="InterPro" id="IPR000620">
    <property type="entry name" value="EamA_dom"/>
</dbReference>
<dbReference type="Pfam" id="PF00892">
    <property type="entry name" value="EamA"/>
    <property type="match status" value="2"/>
</dbReference>
<feature type="domain" description="EamA" evidence="3">
    <location>
        <begin position="187"/>
        <end position="319"/>
    </location>
</feature>
<dbReference type="AlphaFoldDB" id="A0AAU8JGP7"/>
<feature type="transmembrane region" description="Helical" evidence="2">
    <location>
        <begin position="25"/>
        <end position="49"/>
    </location>
</feature>
<dbReference type="PANTHER" id="PTHR22911">
    <property type="entry name" value="ACYL-MALONYL CONDENSING ENZYME-RELATED"/>
    <property type="match status" value="1"/>
</dbReference>
<dbReference type="RefSeq" id="WP_190879298.1">
    <property type="nucleotide sequence ID" value="NZ_CP159837.1"/>
</dbReference>
<evidence type="ECO:0000259" key="3">
    <source>
        <dbReference type="Pfam" id="PF00892"/>
    </source>
</evidence>
<feature type="domain" description="EamA" evidence="3">
    <location>
        <begin position="26"/>
        <end position="173"/>
    </location>
</feature>
<sequence>MNSFPHISAVSDEIPQKLLLKSEKLWSFLSLLGGLISFSFVPVFTKWGALEISAETTIFDRFFLTTIILGLASGIQALYRQFKPKLEPSQLLPKPALSLMQLLGLLLLTGTFLAAMLLSLAWSLIQTTVANCELINNLTPVFTVFGGWLLFKHRFDRRFLIGCAIAVSGLLIVGFNDFQIGIDKLQGDLLALVSALFLSAYLLGAEKLRNHWNTDTVLLGCFSCGIPLTLVVLAINHESLFPTSGQSWLPIFSMSVAGLLGQGMLLYSLKKLSSAFVALVFLLTPFTTAILARIMFLETVSWSNSFAFFVVIIGLSLTITSSSTFKEKDNNLPSYINSSEDA</sequence>
<feature type="transmembrane region" description="Helical" evidence="2">
    <location>
        <begin position="276"/>
        <end position="296"/>
    </location>
</feature>
<feature type="transmembrane region" description="Helical" evidence="2">
    <location>
        <begin position="158"/>
        <end position="175"/>
    </location>
</feature>
<comment type="similarity">
    <text evidence="1">Belongs to the EamA transporter family.</text>
</comment>
<proteinExistence type="inferred from homology"/>
<feature type="transmembrane region" description="Helical" evidence="2">
    <location>
        <begin position="216"/>
        <end position="235"/>
    </location>
</feature>
<dbReference type="InterPro" id="IPR037185">
    <property type="entry name" value="EmrE-like"/>
</dbReference>
<organism evidence="4">
    <name type="scientific">Planktothricoides raciborskii GIHE-MW2</name>
    <dbReference type="NCBI Taxonomy" id="2792601"/>
    <lineage>
        <taxon>Bacteria</taxon>
        <taxon>Bacillati</taxon>
        <taxon>Cyanobacteriota</taxon>
        <taxon>Cyanophyceae</taxon>
        <taxon>Oscillatoriophycideae</taxon>
        <taxon>Oscillatoriales</taxon>
        <taxon>Oscillatoriaceae</taxon>
        <taxon>Planktothricoides</taxon>
    </lineage>
</organism>
<feature type="transmembrane region" description="Helical" evidence="2">
    <location>
        <begin position="247"/>
        <end position="269"/>
    </location>
</feature>
<keyword evidence="2" id="KW-1133">Transmembrane helix</keyword>
<protein>
    <submittedName>
        <fullName evidence="4">DMT family transporter</fullName>
    </submittedName>
</protein>
<feature type="transmembrane region" description="Helical" evidence="2">
    <location>
        <begin position="61"/>
        <end position="79"/>
    </location>
</feature>